<keyword evidence="1" id="KW-1133">Transmembrane helix</keyword>
<organism evidence="2 3">
    <name type="scientific">Ascochyta lentis</name>
    <dbReference type="NCBI Taxonomy" id="205686"/>
    <lineage>
        <taxon>Eukaryota</taxon>
        <taxon>Fungi</taxon>
        <taxon>Dikarya</taxon>
        <taxon>Ascomycota</taxon>
        <taxon>Pezizomycotina</taxon>
        <taxon>Dothideomycetes</taxon>
        <taxon>Pleosporomycetidae</taxon>
        <taxon>Pleosporales</taxon>
        <taxon>Pleosporineae</taxon>
        <taxon>Didymellaceae</taxon>
        <taxon>Ascochyta</taxon>
    </lineage>
</organism>
<dbReference type="AlphaFoldDB" id="A0A8H7JBI2"/>
<dbReference type="Proteomes" id="UP000651452">
    <property type="component" value="Unassembled WGS sequence"/>
</dbReference>
<proteinExistence type="predicted"/>
<evidence type="ECO:0000313" key="2">
    <source>
        <dbReference type="EMBL" id="KAF9700514.1"/>
    </source>
</evidence>
<gene>
    <name evidence="2" type="ORF">EKO04_001620</name>
</gene>
<keyword evidence="1" id="KW-0812">Transmembrane</keyword>
<reference evidence="2" key="2">
    <citation type="submission" date="2020-09" db="EMBL/GenBank/DDBJ databases">
        <title>Reference genome assembly for Australian Ascochyta lentis isolate Al4.</title>
        <authorList>
            <person name="Lee R.C."/>
            <person name="Farfan-Caceres L.M."/>
            <person name="Debler J.W."/>
            <person name="Williams A.H."/>
            <person name="Henares B.M."/>
        </authorList>
    </citation>
    <scope>NUCLEOTIDE SEQUENCE</scope>
    <source>
        <strain evidence="2">Al4</strain>
    </source>
</reference>
<accession>A0A8H7JBI2</accession>
<protein>
    <submittedName>
        <fullName evidence="2">Uncharacterized protein</fullName>
    </submittedName>
</protein>
<reference evidence="2" key="1">
    <citation type="submission" date="2018-12" db="EMBL/GenBank/DDBJ databases">
        <authorList>
            <person name="Syme R.A."/>
            <person name="Farfan-Caceres L."/>
            <person name="Lichtenzveig J."/>
        </authorList>
    </citation>
    <scope>NUCLEOTIDE SEQUENCE</scope>
    <source>
        <strain evidence="2">Al4</strain>
    </source>
</reference>
<feature type="transmembrane region" description="Helical" evidence="1">
    <location>
        <begin position="220"/>
        <end position="238"/>
    </location>
</feature>
<dbReference type="OrthoDB" id="3916171at2759"/>
<sequence length="242" mass="26823">MRTTTTSPLNSCSRASNVPEHAVCSYVFTITGARGHFRPCEHRPSQPSRQRTPALLSATHGSEFEAEAEHDNNCRTAILGMGAWSSGLQTHDQCLRKFENARVRLSKVLPDRVKKPLVVIHHPNQATGSACYGGLSTDATPTRAGTDRTCPRHRIPRQHYALLGMIGFMMLTAVWSGSSFHYTDKAKISSIRRLVFATTSLMALETFVIMLVARRTLLEASLLGLFPLMTGFMFLLHLDNLI</sequence>
<dbReference type="EMBL" id="RZGK01000003">
    <property type="protein sequence ID" value="KAF9700514.1"/>
    <property type="molecule type" value="Genomic_DNA"/>
</dbReference>
<feature type="transmembrane region" description="Helical" evidence="1">
    <location>
        <begin position="194"/>
        <end position="214"/>
    </location>
</feature>
<evidence type="ECO:0000256" key="1">
    <source>
        <dbReference type="SAM" id="Phobius"/>
    </source>
</evidence>
<keyword evidence="1" id="KW-0472">Membrane</keyword>
<evidence type="ECO:0000313" key="3">
    <source>
        <dbReference type="Proteomes" id="UP000651452"/>
    </source>
</evidence>
<name>A0A8H7JBI2_9PLEO</name>
<keyword evidence="3" id="KW-1185">Reference proteome</keyword>
<feature type="transmembrane region" description="Helical" evidence="1">
    <location>
        <begin position="160"/>
        <end position="182"/>
    </location>
</feature>
<comment type="caution">
    <text evidence="2">The sequence shown here is derived from an EMBL/GenBank/DDBJ whole genome shotgun (WGS) entry which is preliminary data.</text>
</comment>